<comment type="caution">
    <text evidence="2">The sequence shown here is derived from an EMBL/GenBank/DDBJ whole genome shotgun (WGS) entry which is preliminary data.</text>
</comment>
<feature type="compositionally biased region" description="Pro residues" evidence="1">
    <location>
        <begin position="335"/>
        <end position="346"/>
    </location>
</feature>
<evidence type="ECO:0000313" key="4">
    <source>
        <dbReference type="EMBL" id="CAI9150478.1"/>
    </source>
</evidence>
<feature type="compositionally biased region" description="Basic and acidic residues" evidence="1">
    <location>
        <begin position="21"/>
        <end position="31"/>
    </location>
</feature>
<feature type="compositionally biased region" description="Low complexity" evidence="1">
    <location>
        <begin position="124"/>
        <end position="136"/>
    </location>
</feature>
<sequence length="443" mass="45294">MGPTLQRHPFSGLVDSAGELDTPRARRRDPPGAHWGQSAPPRPTRLEAGRGGRAVAPWEGRPGPPGPPAPPAEAGAGWNTGAPPRGTPPRGSAPAGESAGRGESAATAVPEPVAAHRRGGNAPGGARSPAGGRSPADPTPGPARPPPRPPRRPPPPGDGGTSGEGRREGGWRGREERGAGKIRRAAGTAGPAAGPRPRGRGARAAARPQPGGRARSGGQTPRRPAGRRRGTRPRGADAHTGSASGASRPPRQGESHGGRPGSGHGPRTRGRGRKAPQRRGGGGGGGAGPAGRRGNTARQGQGSERRRTGDATPHTPPNQPRGAPQPRHEARDRPQPPTTPQGPTPPEGRLRREGALEGGKDTDHGRPVASARAQIPFSPPHRRGTPPATEAGGTPCLHLGGRRAQRPCEDTPSHATPPGRRAHDVTHTHPRGAIDRQATLRQA</sequence>
<dbReference type="EMBL" id="CATKSN020000013">
    <property type="protein sequence ID" value="CAI9148999.1"/>
    <property type="molecule type" value="Genomic_DNA"/>
</dbReference>
<name>A0ABN8XHY7_RANTA</name>
<keyword evidence="7" id="KW-1185">Reference proteome</keyword>
<feature type="compositionally biased region" description="Gly residues" evidence="1">
    <location>
        <begin position="279"/>
        <end position="291"/>
    </location>
</feature>
<proteinExistence type="predicted"/>
<feature type="compositionally biased region" description="Low complexity" evidence="1">
    <location>
        <begin position="185"/>
        <end position="223"/>
    </location>
</feature>
<reference evidence="2 7" key="1">
    <citation type="submission" date="2023-04" db="EMBL/GenBank/DDBJ databases">
        <authorList>
            <consortium name="ELIXIR-Norway"/>
        </authorList>
    </citation>
    <scope>NUCLEOTIDE SEQUENCE [LARGE SCALE GENOMIC DNA]</scope>
</reference>
<evidence type="ECO:0000313" key="3">
    <source>
        <dbReference type="EMBL" id="CAI9149317.1"/>
    </source>
</evidence>
<evidence type="ECO:0000256" key="1">
    <source>
        <dbReference type="SAM" id="MobiDB-lite"/>
    </source>
</evidence>
<feature type="compositionally biased region" description="Pro residues" evidence="1">
    <location>
        <begin position="62"/>
        <end position="71"/>
    </location>
</feature>
<protein>
    <submittedName>
        <fullName evidence="2">Uncharacterized protein</fullName>
    </submittedName>
</protein>
<evidence type="ECO:0000313" key="7">
    <source>
        <dbReference type="Proteomes" id="UP001176941"/>
    </source>
</evidence>
<dbReference type="EMBL" id="CATKSN020000228">
    <property type="protein sequence ID" value="CAI9149317.1"/>
    <property type="molecule type" value="Genomic_DNA"/>
</dbReference>
<feature type="compositionally biased region" description="Basic residues" evidence="1">
    <location>
        <begin position="266"/>
        <end position="277"/>
    </location>
</feature>
<feature type="compositionally biased region" description="Basic and acidic residues" evidence="1">
    <location>
        <begin position="348"/>
        <end position="366"/>
    </location>
</feature>
<dbReference type="Proteomes" id="UP001176941">
    <property type="component" value="Unassembled WGS sequence"/>
</dbReference>
<feature type="compositionally biased region" description="Low complexity" evidence="1">
    <location>
        <begin position="72"/>
        <end position="106"/>
    </location>
</feature>
<accession>A0ABN8XHY7</accession>
<feature type="compositionally biased region" description="Basic and acidic residues" evidence="1">
    <location>
        <begin position="164"/>
        <end position="179"/>
    </location>
</feature>
<evidence type="ECO:0000313" key="2">
    <source>
        <dbReference type="EMBL" id="CAI9148999.1"/>
    </source>
</evidence>
<dbReference type="EMBL" id="CATKSN020000891">
    <property type="protein sequence ID" value="CAI9150484.1"/>
    <property type="molecule type" value="Genomic_DNA"/>
</dbReference>
<evidence type="ECO:0000313" key="5">
    <source>
        <dbReference type="EMBL" id="CAI9150484.1"/>
    </source>
</evidence>
<gene>
    <name evidence="2" type="ORF">MRATA1EN1_LOCUS30617</name>
    <name evidence="3" type="ORF">MRATA1EN1_LOCUS30935</name>
    <name evidence="4" type="ORF">MRATA1EN1_LOCUS32096</name>
    <name evidence="5" type="ORF">MRATA1EN1_LOCUS32102</name>
    <name evidence="6" type="ORF">MRATA1EN1_LOCUS32104</name>
</gene>
<feature type="compositionally biased region" description="Pro residues" evidence="1">
    <location>
        <begin position="137"/>
        <end position="157"/>
    </location>
</feature>
<feature type="region of interest" description="Disordered" evidence="1">
    <location>
        <begin position="1"/>
        <end position="443"/>
    </location>
</feature>
<dbReference type="EMBL" id="CATKSN020000891">
    <property type="protein sequence ID" value="CAI9150486.1"/>
    <property type="molecule type" value="Genomic_DNA"/>
</dbReference>
<organism evidence="2 7">
    <name type="scientific">Rangifer tarandus platyrhynchus</name>
    <name type="common">Svalbard reindeer</name>
    <dbReference type="NCBI Taxonomy" id="3082113"/>
    <lineage>
        <taxon>Eukaryota</taxon>
        <taxon>Metazoa</taxon>
        <taxon>Chordata</taxon>
        <taxon>Craniata</taxon>
        <taxon>Vertebrata</taxon>
        <taxon>Euteleostomi</taxon>
        <taxon>Mammalia</taxon>
        <taxon>Eutheria</taxon>
        <taxon>Laurasiatheria</taxon>
        <taxon>Artiodactyla</taxon>
        <taxon>Ruminantia</taxon>
        <taxon>Pecora</taxon>
        <taxon>Cervidae</taxon>
        <taxon>Odocoileinae</taxon>
        <taxon>Rangifer</taxon>
    </lineage>
</organism>
<evidence type="ECO:0000313" key="6">
    <source>
        <dbReference type="EMBL" id="CAI9150486.1"/>
    </source>
</evidence>
<dbReference type="EMBL" id="CATKSN020000881">
    <property type="protein sequence ID" value="CAI9150478.1"/>
    <property type="molecule type" value="Genomic_DNA"/>
</dbReference>